<feature type="compositionally biased region" description="Basic and acidic residues" evidence="1">
    <location>
        <begin position="1309"/>
        <end position="1320"/>
    </location>
</feature>
<sequence>MPSVSLPRPELSQTVWLGPSWLRSNYVCEPEVKPVAGVLFSDIAVLDLDSPYLRSLVRRNKRRQGWSLAKLFTAPPPRPAPPLHTRCHADPPSVDPTSAAKSFDIPKSAQAFLSSFDLVPCENFATSHCWWAAAAMHTKKNIIDLMLNVLDHAQASQGMSLQHAWALLSPVTSTHQIAAAIIALRQDFPSGLLIAHGPGNGVYFFHPDLPYQFMPFTSASRWRKAFPTTPIMLFTQVPPANIGHYQLCVPAVPFPTNLPASVSALLLHDLHPNNAQSPSRNETSPSMDGPSARQNVPTPKMEGASFNLASDLQGCIDLDADSCSELELDFSCSQALQVQRECPVRVSIQIAKRAVARFPDDLPRAIAESCRIACSPTRRRSRSPVPIPSNLPASVSVVPLRDLQPNNELFGFAHSPDLSSRSPSVRIVVHLDSDSGSTAHESEFASAVPVTPLPWQPSPNPSFSPAPATEPDSPASSVTQPCAISPTIPFTVDCMVPATWLDPLHRSSASPMGYFQPESSFAPDRVIEEAAAPSAAGSTQPSQDIPSVGSLLVTKATECEACRSFGFTTCICLCQQSWSRPPSSRVEDRVIEETSARSAAASARPSRDIPSIGPHLVTQATECEACRSFSLSTCLCLRHQSPLETGHHRSSRRHFLSDGCSCVGMFGVCLCGYACRAELSLKEPSSSIAEQSPSRNETSPSMDGPSARQNVPTPKMEGASFNLASGLQGCIDLDADSCSELELDFSCSQALQVQRECPVRVSIQIAKRAAARFPDDLPRAIAESCRIACSPTRRRSRSPVPFPSNLPPSVSVLPLRERIGRFWSARHDILERTVGTLYSQHLRADACDAFALASLFHALPHDWPVQLDHFDLSVDALFDDELELWRQRAADSLHFEGTIQDAWNSQLHLVKLLPFFLAVLCLFAEKAGIAREFPFGFALLMAPWLCHRSLHVCFNPLKPEHEVRARLFIALVAESNCGKSPFFRQVVDAVFVTHDPARPCLVDLFPECFVLPGPGKDKTLFVQQCTNSDFARRMKATHGHLCWLSEEAWSALDVAWARGKGRVSQTERKVQHCFLQNTQNGNSYGPMSINAEQFFVPTTNFAFFHAGQPKVIHDYWGQAFLKDCPFGGMGWEFRPTYLWPRDQPEHDESMPHVTFAGATRFLLDIFARLCTCYGQTLDSKGFSSSPIPIERQAAAMWSKFRHQAERDKSTVPPCAAEAVGKHCFTTTSHITACHLLQEAFLDIKQGKVDLDTLRKPTSASSALASSAAWPQSIRPVPAELMLAAPEHLHLMLTGILTCFNEMKLAQHERAGPPVLEEERLGRRRAPQPASNAGTPQSPDEHALSLLLQRCQERTHISVTDANVVLPRRLGFRSDQQALCRLFDLAAQHHAGVREGSPNVGLRLRLTLANMDAAFRQHLNLQLSSPSTLRRAEEPAMAGAGKRGCKLGQHRERPEAAADGAGDDEEKPQEGKRKLEKKELVTPVYVPAQPLTSKDVEDALNAALQGQHEKVHGQPFKVKATSVKRNKGSAFQLRCAICQHHTCSWRGMASCKAGEFMVHSSYMLNNKHGQVKRPKAKSGRKLGQTANAAFTVTESLAHTGDLDQTSMWRAVEKHFEDKPLQDTLLVRCHPRKPTKKGPTCVFECKTHMNRATDSCCPWGGAACITTLADGSHQLHLRYQRSEAHAPDEMRLYGTLTWRQRQAAKRCEKRDTISVTAAVDNVKDRANPHIPIPPLKRPCLLQFIRRTRLKLGAQAKETPACSKSSHTCSDFEFCRDRCNAGLPVPLLPDSPALLPSDSHVRVVDMHLSPEQVCVPMVCPRLIALTLSLLQKPWNLKLSTDGTYRLLFDSYTVLTMGVNVKNWSPRKDLNIYSFRSSFVPLCFALANKENEEAYSHMSSTLFKTAQNLGHDLQAHHVLQWHGDMHLGIEAARRRVAPTSIRLSDWAHVTGATSQGPSGLSGLLTKELPAAVKESVLPWILQYCRISKQWPALLFHVVWDAIFADLEGLCEASTIRKLQRHYFMWQEDVERWDAPWRSAPDRIMPGTDAGSAPQESWHNSVLKAAFGNIPRKPGEVARILEERVVKPQIQTLLAMEHDGQTFQDWPGIGTFLDQHILAGDVQLKKEGRTSGKTLLAWRKHQRWQDENGNVWMLVPTSKFKTDWSKSTGKKVYKPRSPLPLDSEAVRHYAALITAASLHEVREALSALDLYDGQSKSFKCWHRTAKALDDWRCVVSGPFVDSLWREYHDEPPAVQNKHRLWLCYGCHVASLWGPCEHAHCCMEHEGQSSSSTLPKPKPKGRPSAKAKIIASRASPPQIIPGNVHAERAGSTTPGPGRSSSDSVKVSSSPDNQELRSLLRSASLGHLYQPMLEQSVTIAALRRFSMSDFFTVFGMSVGEANGLMEALESPPTVNASEKKEAPRQEQSRGAGKTVHNGGEGECIDLTRGPNSQGFLTTCELVAFCLHLCFLFLILSQYPMCTKFEIVYPRDLPVSECRVTWTCLKLKCQNGAHEHGVMQPKLHCLTLAHDVSARLPAHTRHLQMSVIFTRSCHMDLSHRTMAGGFFDQAAPNLSNVIASARSPTLPAAQKKDAQEAYKLLQGLYQATKEALFPAELPVISAVESLQITSGEDPCLPFSEEETFWLSIFKVHDGEAGPVQEILVQETETDEEYSTEDELKLRFAGLHASDVAEPTATRSPPPPTSPASAHPPALPSFDREMQAGQKGMSA</sequence>
<feature type="region of interest" description="Disordered" evidence="1">
    <location>
        <begin position="273"/>
        <end position="303"/>
    </location>
</feature>
<proteinExistence type="predicted"/>
<feature type="non-terminal residue" evidence="2">
    <location>
        <position position="1"/>
    </location>
</feature>
<feature type="compositionally biased region" description="Polar residues" evidence="1">
    <location>
        <begin position="686"/>
        <end position="712"/>
    </location>
</feature>
<feature type="compositionally biased region" description="Low complexity" evidence="1">
    <location>
        <begin position="2324"/>
        <end position="2343"/>
    </location>
</feature>
<dbReference type="Proteomes" id="UP001152797">
    <property type="component" value="Unassembled WGS sequence"/>
</dbReference>
<feature type="region of interest" description="Disordered" evidence="1">
    <location>
        <begin position="2405"/>
        <end position="2433"/>
    </location>
</feature>
<feature type="compositionally biased region" description="Polar residues" evidence="1">
    <location>
        <begin position="1328"/>
        <end position="1337"/>
    </location>
</feature>
<feature type="region of interest" description="Disordered" evidence="1">
    <location>
        <begin position="1309"/>
        <end position="1339"/>
    </location>
</feature>
<feature type="compositionally biased region" description="Basic and acidic residues" evidence="1">
    <location>
        <begin position="2410"/>
        <end position="2420"/>
    </location>
</feature>
<evidence type="ECO:0000256" key="1">
    <source>
        <dbReference type="SAM" id="MobiDB-lite"/>
    </source>
</evidence>
<dbReference type="EMBL" id="CAMXCT010002256">
    <property type="protein sequence ID" value="CAI3996860.1"/>
    <property type="molecule type" value="Genomic_DNA"/>
</dbReference>
<dbReference type="EMBL" id="CAMXCT020002256">
    <property type="protein sequence ID" value="CAL1150235.1"/>
    <property type="molecule type" value="Genomic_DNA"/>
</dbReference>
<reference evidence="3 4" key="2">
    <citation type="submission" date="2024-05" db="EMBL/GenBank/DDBJ databases">
        <authorList>
            <person name="Chen Y."/>
            <person name="Shah S."/>
            <person name="Dougan E. K."/>
            <person name="Thang M."/>
            <person name="Chan C."/>
        </authorList>
    </citation>
    <scope>NUCLEOTIDE SEQUENCE [LARGE SCALE GENOMIC DNA]</scope>
</reference>
<feature type="compositionally biased region" description="Polar residues" evidence="1">
    <location>
        <begin position="273"/>
        <end position="297"/>
    </location>
</feature>
<evidence type="ECO:0000313" key="4">
    <source>
        <dbReference type="Proteomes" id="UP001152797"/>
    </source>
</evidence>
<organism evidence="2">
    <name type="scientific">Cladocopium goreaui</name>
    <dbReference type="NCBI Taxonomy" id="2562237"/>
    <lineage>
        <taxon>Eukaryota</taxon>
        <taxon>Sar</taxon>
        <taxon>Alveolata</taxon>
        <taxon>Dinophyceae</taxon>
        <taxon>Suessiales</taxon>
        <taxon>Symbiodiniaceae</taxon>
        <taxon>Cladocopium</taxon>
    </lineage>
</organism>
<protein>
    <submittedName>
        <fullName evidence="2">Uncharacterized protein</fullName>
    </submittedName>
</protein>
<dbReference type="EMBL" id="CAMXCT030002256">
    <property type="protein sequence ID" value="CAL4784172.1"/>
    <property type="molecule type" value="Genomic_DNA"/>
</dbReference>
<comment type="caution">
    <text evidence="2">The sequence shown here is derived from an EMBL/GenBank/DDBJ whole genome shotgun (WGS) entry which is preliminary data.</text>
</comment>
<gene>
    <name evidence="2" type="ORF">C1SCF055_LOCUS23298</name>
</gene>
<feature type="region of interest" description="Disordered" evidence="1">
    <location>
        <begin position="686"/>
        <end position="718"/>
    </location>
</feature>
<evidence type="ECO:0000313" key="3">
    <source>
        <dbReference type="EMBL" id="CAL4784172.1"/>
    </source>
</evidence>
<accession>A0A9P1G3W5</accession>
<feature type="compositionally biased region" description="Pro residues" evidence="1">
    <location>
        <begin position="451"/>
        <end position="464"/>
    </location>
</feature>
<keyword evidence="4" id="KW-1185">Reference proteome</keyword>
<feature type="region of interest" description="Disordered" evidence="1">
    <location>
        <begin position="2678"/>
        <end position="2722"/>
    </location>
</feature>
<feature type="region of interest" description="Disordered" evidence="1">
    <location>
        <begin position="440"/>
        <end position="479"/>
    </location>
</feature>
<feature type="compositionally biased region" description="Low complexity" evidence="1">
    <location>
        <begin position="2300"/>
        <end position="2309"/>
    </location>
</feature>
<feature type="region of interest" description="Disordered" evidence="1">
    <location>
        <begin position="1425"/>
        <end position="1477"/>
    </location>
</feature>
<feature type="compositionally biased region" description="Basic and acidic residues" evidence="1">
    <location>
        <begin position="1467"/>
        <end position="1477"/>
    </location>
</feature>
<feature type="region of interest" description="Disordered" evidence="1">
    <location>
        <begin position="2281"/>
        <end position="2347"/>
    </location>
</feature>
<name>A0A9P1G3W5_9DINO</name>
<reference evidence="2" key="1">
    <citation type="submission" date="2022-10" db="EMBL/GenBank/DDBJ databases">
        <authorList>
            <person name="Chen Y."/>
            <person name="Dougan E. K."/>
            <person name="Chan C."/>
            <person name="Rhodes N."/>
            <person name="Thang M."/>
        </authorList>
    </citation>
    <scope>NUCLEOTIDE SEQUENCE</scope>
</reference>
<evidence type="ECO:0000313" key="2">
    <source>
        <dbReference type="EMBL" id="CAI3996860.1"/>
    </source>
</evidence>